<sequence>MLASKLAGILLQVYLTVLPPVLGQLSADELAPLLSGLAERPRDADLEARVPLMTDDPTVAPLVDLQVFAPPVVPEGGSHCAVELSKHSFGVGSYGAPAVVPYIPPAADGCGEIGKWAAISLNLSSYSIGTQYDRLSAIYLSNTEIWRHSSAEPTRTGTIWNTVKDVTHFTPLFAQKGDLMMDFSNIIAPELLLDGVFDVVLTATFYAATASVPTPQTADLIVPLSNLSPTLPNFFTIDNDLGAVTNISLPEDSIEAFVEIFCSGNSAEEFWYLNTPDDFVPYFPASTGVIGKGPFREVQVLVDGKLAGVVWPYPVIYTGGITPSNWRPLASYGAYDAPTYWIDITPFLPTLLDGNASHSVTLRVLGQGKEPTINSNWFVSGSIHVRRGSSRTTGRMTRYEVPDLQSRTLGAATAGNETVWTQVDVSRELSIESELVTSEGTRTVTFTQSLRYTNEARYADEGWVQWVNQSTIGTTSSTHGGVTKLRDAFEYPLAVFSNYSLYTAEFGSYGSDIHQTHTRALQPPLGATYRSIHSVQHAQGQIGMDNWPGLRHAINGTGTTDQLFAYVDERGETYFRDIMAKNDGWVRDKVWGTLRDRNPPVPRNQIFGPEGGPGFRRMIAWDTGS</sequence>
<evidence type="ECO:0000313" key="4">
    <source>
        <dbReference type="Proteomes" id="UP001063166"/>
    </source>
</evidence>
<gene>
    <name evidence="3" type="ORF">LshimejAT787_0308540</name>
</gene>
<reference evidence="3" key="1">
    <citation type="submission" date="2022-07" db="EMBL/GenBank/DDBJ databases">
        <title>The genome of Lyophyllum shimeji provides insight into the initial evolution of ectomycorrhizal fungal genome.</title>
        <authorList>
            <person name="Kobayashi Y."/>
            <person name="Shibata T."/>
            <person name="Hirakawa H."/>
            <person name="Shigenobu S."/>
            <person name="Nishiyama T."/>
            <person name="Yamada A."/>
            <person name="Hasebe M."/>
            <person name="Kawaguchi M."/>
        </authorList>
    </citation>
    <scope>NUCLEOTIDE SEQUENCE</scope>
    <source>
        <strain evidence="3">AT787</strain>
    </source>
</reference>
<name>A0A9P3UMQ7_LYOSH</name>
<dbReference type="Pfam" id="PF12222">
    <property type="entry name" value="PNGaseA"/>
    <property type="match status" value="1"/>
</dbReference>
<proteinExistence type="predicted"/>
<dbReference type="EMBL" id="BRPK01000003">
    <property type="protein sequence ID" value="GLB36566.1"/>
    <property type="molecule type" value="Genomic_DNA"/>
</dbReference>
<dbReference type="AlphaFoldDB" id="A0A9P3UMQ7"/>
<feature type="chain" id="PRO_5040460495" evidence="1">
    <location>
        <begin position="24"/>
        <end position="625"/>
    </location>
</feature>
<dbReference type="PANTHER" id="PTHR31104">
    <property type="entry name" value="PEPTIDE-N4-(N-ACETYL-BETA-GLUCOSAMINYL)ASPARAGINE AMIDASE A PROTEIN"/>
    <property type="match status" value="1"/>
</dbReference>
<dbReference type="Proteomes" id="UP001063166">
    <property type="component" value="Unassembled WGS sequence"/>
</dbReference>
<dbReference type="Pfam" id="PF25156">
    <property type="entry name" value="PNGase_A_C"/>
    <property type="match status" value="1"/>
</dbReference>
<evidence type="ECO:0000256" key="1">
    <source>
        <dbReference type="SAM" id="SignalP"/>
    </source>
</evidence>
<feature type="domain" description="Peptide N-acetyl-beta-D-glucosaminyl asparaginase amidase A N-terminal" evidence="2">
    <location>
        <begin position="76"/>
        <end position="399"/>
    </location>
</feature>
<comment type="caution">
    <text evidence="3">The sequence shown here is derived from an EMBL/GenBank/DDBJ whole genome shotgun (WGS) entry which is preliminary data.</text>
</comment>
<dbReference type="InterPro" id="IPR056948">
    <property type="entry name" value="PNGaseA_N"/>
</dbReference>
<accession>A0A9P3UMQ7</accession>
<organism evidence="3 4">
    <name type="scientific">Lyophyllum shimeji</name>
    <name type="common">Hon-shimeji</name>
    <name type="synonym">Tricholoma shimeji</name>
    <dbReference type="NCBI Taxonomy" id="47721"/>
    <lineage>
        <taxon>Eukaryota</taxon>
        <taxon>Fungi</taxon>
        <taxon>Dikarya</taxon>
        <taxon>Basidiomycota</taxon>
        <taxon>Agaricomycotina</taxon>
        <taxon>Agaricomycetes</taxon>
        <taxon>Agaricomycetidae</taxon>
        <taxon>Agaricales</taxon>
        <taxon>Tricholomatineae</taxon>
        <taxon>Lyophyllaceae</taxon>
        <taxon>Lyophyllum</taxon>
    </lineage>
</organism>
<keyword evidence="4" id="KW-1185">Reference proteome</keyword>
<dbReference type="OrthoDB" id="1612078at2759"/>
<keyword evidence="1" id="KW-0732">Signal</keyword>
<dbReference type="InterPro" id="IPR021102">
    <property type="entry name" value="PNGase_A"/>
</dbReference>
<feature type="signal peptide" evidence="1">
    <location>
        <begin position="1"/>
        <end position="23"/>
    </location>
</feature>
<evidence type="ECO:0000313" key="3">
    <source>
        <dbReference type="EMBL" id="GLB36566.1"/>
    </source>
</evidence>
<protein>
    <submittedName>
        <fullName evidence="3">Peptide-N4-(N-acetyl-beta-glucosaminyl)asparagine amidase A</fullName>
    </submittedName>
</protein>
<evidence type="ECO:0000259" key="2">
    <source>
        <dbReference type="Pfam" id="PF12222"/>
    </source>
</evidence>